<comment type="catalytic activity">
    <reaction evidence="2 8">
        <text>7,8-dihydroneopterin = 6-hydroxymethyl-7,8-dihydropterin + glycolaldehyde</text>
        <dbReference type="Rhea" id="RHEA:10540"/>
        <dbReference type="ChEBI" id="CHEBI:17001"/>
        <dbReference type="ChEBI" id="CHEBI:17071"/>
        <dbReference type="ChEBI" id="CHEBI:44841"/>
        <dbReference type="EC" id="4.1.2.25"/>
    </reaction>
</comment>
<dbReference type="PANTHER" id="PTHR42844:SF1">
    <property type="entry name" value="DIHYDRONEOPTERIN ALDOLASE 1-RELATED"/>
    <property type="match status" value="1"/>
</dbReference>
<evidence type="ECO:0000259" key="9">
    <source>
        <dbReference type="SMART" id="SM00905"/>
    </source>
</evidence>
<dbReference type="Proteomes" id="UP001205843">
    <property type="component" value="Unassembled WGS sequence"/>
</dbReference>
<evidence type="ECO:0000256" key="2">
    <source>
        <dbReference type="ARBA" id="ARBA00001353"/>
    </source>
</evidence>
<proteinExistence type="inferred from homology"/>
<evidence type="ECO:0000256" key="7">
    <source>
        <dbReference type="ARBA" id="ARBA00023239"/>
    </source>
</evidence>
<dbReference type="InterPro" id="IPR043133">
    <property type="entry name" value="GTP-CH-I_C/QueF"/>
</dbReference>
<dbReference type="InterPro" id="IPR006157">
    <property type="entry name" value="FolB_dom"/>
</dbReference>
<dbReference type="InterPro" id="IPR006156">
    <property type="entry name" value="Dihydroneopterin_aldolase"/>
</dbReference>
<comment type="caution">
    <text evidence="10">The sequence shown here is derived from an EMBL/GenBank/DDBJ whole genome shotgun (WGS) entry which is preliminary data.</text>
</comment>
<gene>
    <name evidence="10" type="ORF">J2T57_000286</name>
</gene>
<dbReference type="SMART" id="SM00905">
    <property type="entry name" value="FolB"/>
    <property type="match status" value="1"/>
</dbReference>
<dbReference type="AlphaFoldDB" id="A0AAE3G0L7"/>
<evidence type="ECO:0000256" key="4">
    <source>
        <dbReference type="ARBA" id="ARBA00005708"/>
    </source>
</evidence>
<evidence type="ECO:0000313" key="10">
    <source>
        <dbReference type="EMBL" id="MCP1673194.1"/>
    </source>
</evidence>
<dbReference type="GO" id="GO:0005737">
    <property type="term" value="C:cytoplasm"/>
    <property type="evidence" value="ECO:0007669"/>
    <property type="project" value="TreeGrafter"/>
</dbReference>
<sequence>MDTVFIRALGVESIIGVHAWERRLKQRLTIDLDLAWNTAAAAADDDLSEALDYAAVAARVQSLAAAESCHLLETLAERMADTLREEFGVAWLRLRVSKPGAVAGAAAVGVVIERGQPG</sequence>
<dbReference type="NCBIfam" id="TIGR00525">
    <property type="entry name" value="folB"/>
    <property type="match status" value="1"/>
</dbReference>
<dbReference type="GO" id="GO:0004150">
    <property type="term" value="F:dihydroneopterin aldolase activity"/>
    <property type="evidence" value="ECO:0007669"/>
    <property type="project" value="UniProtKB-UniRule"/>
</dbReference>
<accession>A0AAE3G0L7</accession>
<dbReference type="GO" id="GO:0046656">
    <property type="term" value="P:folic acid biosynthetic process"/>
    <property type="evidence" value="ECO:0007669"/>
    <property type="project" value="UniProtKB-UniRule"/>
</dbReference>
<dbReference type="GO" id="GO:0046654">
    <property type="term" value="P:tetrahydrofolate biosynthetic process"/>
    <property type="evidence" value="ECO:0007669"/>
    <property type="project" value="UniProtKB-UniRule"/>
</dbReference>
<evidence type="ECO:0000256" key="5">
    <source>
        <dbReference type="ARBA" id="ARBA00022909"/>
    </source>
</evidence>
<dbReference type="GO" id="GO:0016853">
    <property type="term" value="F:isomerase activity"/>
    <property type="evidence" value="ECO:0007669"/>
    <property type="project" value="UniProtKB-KW"/>
</dbReference>
<evidence type="ECO:0000313" key="11">
    <source>
        <dbReference type="Proteomes" id="UP001205843"/>
    </source>
</evidence>
<keyword evidence="6" id="KW-0413">Isomerase</keyword>
<evidence type="ECO:0000256" key="3">
    <source>
        <dbReference type="ARBA" id="ARBA00005013"/>
    </source>
</evidence>
<dbReference type="PANTHER" id="PTHR42844">
    <property type="entry name" value="DIHYDRONEOPTERIN ALDOLASE 1-RELATED"/>
    <property type="match status" value="1"/>
</dbReference>
<organism evidence="10 11">
    <name type="scientific">Natronocella acetinitrilica</name>
    <dbReference type="NCBI Taxonomy" id="414046"/>
    <lineage>
        <taxon>Bacteria</taxon>
        <taxon>Pseudomonadati</taxon>
        <taxon>Pseudomonadota</taxon>
        <taxon>Gammaproteobacteria</taxon>
        <taxon>Chromatiales</taxon>
        <taxon>Ectothiorhodospiraceae</taxon>
        <taxon>Natronocella</taxon>
    </lineage>
</organism>
<dbReference type="EC" id="4.1.2.25" evidence="8"/>
<dbReference type="RefSeq" id="WP_253473135.1">
    <property type="nucleotide sequence ID" value="NZ_JALJXV010000001.1"/>
</dbReference>
<dbReference type="Pfam" id="PF02152">
    <property type="entry name" value="FolB"/>
    <property type="match status" value="1"/>
</dbReference>
<feature type="domain" description="Dihydroneopterin aldolase/epimerase" evidence="9">
    <location>
        <begin position="4"/>
        <end position="114"/>
    </location>
</feature>
<dbReference type="EMBL" id="JALJXV010000001">
    <property type="protein sequence ID" value="MCP1673194.1"/>
    <property type="molecule type" value="Genomic_DNA"/>
</dbReference>
<comment type="pathway">
    <text evidence="3 8">Cofactor biosynthesis; tetrahydrofolate biosynthesis; 2-amino-4-hydroxy-6-hydroxymethyl-7,8-dihydropteridine diphosphate from 7,8-dihydroneopterin triphosphate: step 3/4.</text>
</comment>
<dbReference type="FunFam" id="3.30.1130.10:FF:000002">
    <property type="entry name" value="7,8-dihydroneopterin aldolase"/>
    <property type="match status" value="1"/>
</dbReference>
<evidence type="ECO:0000256" key="6">
    <source>
        <dbReference type="ARBA" id="ARBA00023235"/>
    </source>
</evidence>
<name>A0AAE3G0L7_9GAMM</name>
<comment type="function">
    <text evidence="8">Catalyzes the conversion of 7,8-dihydroneopterin to 6-hydroxymethyl-7,8-dihydropterin.</text>
</comment>
<keyword evidence="7 8" id="KW-0456">Lyase</keyword>
<comment type="similarity">
    <text evidence="4 8">Belongs to the DHNA family.</text>
</comment>
<evidence type="ECO:0000256" key="1">
    <source>
        <dbReference type="ARBA" id="ARBA00000693"/>
    </source>
</evidence>
<evidence type="ECO:0000256" key="8">
    <source>
        <dbReference type="RuleBase" id="RU362079"/>
    </source>
</evidence>
<reference evidence="10" key="1">
    <citation type="submission" date="2022-03" db="EMBL/GenBank/DDBJ databases">
        <title>Genomic Encyclopedia of Type Strains, Phase III (KMG-III): the genomes of soil and plant-associated and newly described type strains.</title>
        <authorList>
            <person name="Whitman W."/>
        </authorList>
    </citation>
    <scope>NUCLEOTIDE SEQUENCE</scope>
    <source>
        <strain evidence="10">ANL 6-2</strain>
    </source>
</reference>
<keyword evidence="5 8" id="KW-0289">Folate biosynthesis</keyword>
<dbReference type="NCBIfam" id="TIGR00526">
    <property type="entry name" value="folB_dom"/>
    <property type="match status" value="1"/>
</dbReference>
<keyword evidence="11" id="KW-1185">Reference proteome</keyword>
<protein>
    <recommendedName>
        <fullName evidence="8">7,8-dihydroneopterin aldolase</fullName>
        <ecNumber evidence="8">4.1.2.25</ecNumber>
    </recommendedName>
</protein>
<dbReference type="SUPFAM" id="SSF55620">
    <property type="entry name" value="Tetrahydrobiopterin biosynthesis enzymes-like"/>
    <property type="match status" value="1"/>
</dbReference>
<comment type="catalytic activity">
    <reaction evidence="1">
        <text>7,8-dihydroneopterin = 7,8-dihydromonapterin</text>
        <dbReference type="Rhea" id="RHEA:45328"/>
        <dbReference type="ChEBI" id="CHEBI:17001"/>
        <dbReference type="ChEBI" id="CHEBI:71175"/>
        <dbReference type="EC" id="5.1.99.8"/>
    </reaction>
</comment>
<dbReference type="Gene3D" id="3.30.1130.10">
    <property type="match status" value="1"/>
</dbReference>